<gene>
    <name evidence="4" type="primary">g12773</name>
    <name evidence="4" type="ORF">VP750_LOCUS11354</name>
</gene>
<dbReference type="Proteomes" id="UP001497392">
    <property type="component" value="Unassembled WGS sequence"/>
</dbReference>
<dbReference type="PANTHER" id="PTHR24033:SF151">
    <property type="entry name" value="NOTCH 2"/>
    <property type="match status" value="1"/>
</dbReference>
<comment type="caution">
    <text evidence="4">The sequence shown here is derived from an EMBL/GenBank/DDBJ whole genome shotgun (WGS) entry which is preliminary data.</text>
</comment>
<keyword evidence="2" id="KW-1133">Transmembrane helix</keyword>
<feature type="domain" description="EGF-like" evidence="3">
    <location>
        <begin position="154"/>
        <end position="192"/>
    </location>
</feature>
<evidence type="ECO:0000259" key="3">
    <source>
        <dbReference type="PROSITE" id="PS50026"/>
    </source>
</evidence>
<sequence>MEASVDRKQEVNSAAYYCDCSRTGYKGATCSAPSLASGPSANLSASTSPCSPPCQHGGLCKQEVNSAAYYCDCSRTGFRGAFCAAQTNASSPGMAIQAVPSNASSCTPACQNGGACKQAVNSGAFYCDCSRTSYKGATCSALAAYSPAMSAASNVSACSPPCKNGAPCKQEVNSGAYYCKCQGTAFTGQDCSIAQGGAPALVGAGAGVQSTDAHGGGQGSSNSSIVWWGILIIALACVAGLVLIGFLGMLLVQQYRSSRTGSFARFREEGKFYNGSPEHNHGIEATRM</sequence>
<keyword evidence="2" id="KW-0472">Membrane</keyword>
<keyword evidence="1" id="KW-0245">EGF-like domain</keyword>
<dbReference type="InterPro" id="IPR051830">
    <property type="entry name" value="NOTCH_homolog"/>
</dbReference>
<dbReference type="SUPFAM" id="SSF57196">
    <property type="entry name" value="EGF/Laminin"/>
    <property type="match status" value="1"/>
</dbReference>
<feature type="domain" description="EGF-like" evidence="3">
    <location>
        <begin position="102"/>
        <end position="140"/>
    </location>
</feature>
<evidence type="ECO:0000313" key="4">
    <source>
        <dbReference type="EMBL" id="CAL5229448.1"/>
    </source>
</evidence>
<reference evidence="4 5" key="1">
    <citation type="submission" date="2024-06" db="EMBL/GenBank/DDBJ databases">
        <authorList>
            <person name="Kraege A."/>
            <person name="Thomma B."/>
        </authorList>
    </citation>
    <scope>NUCLEOTIDE SEQUENCE [LARGE SCALE GENOMIC DNA]</scope>
</reference>
<dbReference type="SMART" id="SM00181">
    <property type="entry name" value="EGF"/>
    <property type="match status" value="3"/>
</dbReference>
<comment type="caution">
    <text evidence="1">Lacks conserved residue(s) required for the propagation of feature annotation.</text>
</comment>
<keyword evidence="2" id="KW-0812">Transmembrane</keyword>
<feature type="disulfide bond" evidence="1">
    <location>
        <begin position="50"/>
        <end position="60"/>
    </location>
</feature>
<evidence type="ECO:0000256" key="2">
    <source>
        <dbReference type="SAM" id="Phobius"/>
    </source>
</evidence>
<proteinExistence type="predicted"/>
<evidence type="ECO:0000256" key="1">
    <source>
        <dbReference type="PROSITE-ProRule" id="PRU00076"/>
    </source>
</evidence>
<feature type="disulfide bond" evidence="1">
    <location>
        <begin position="106"/>
        <end position="116"/>
    </location>
</feature>
<name>A0ABP1GGR0_9CHLO</name>
<feature type="disulfide bond" evidence="1">
    <location>
        <begin position="54"/>
        <end position="71"/>
    </location>
</feature>
<dbReference type="InterPro" id="IPR000742">
    <property type="entry name" value="EGF"/>
</dbReference>
<protein>
    <submittedName>
        <fullName evidence="4">G12773 protein</fullName>
    </submittedName>
</protein>
<organism evidence="4 5">
    <name type="scientific">Coccomyxa viridis</name>
    <dbReference type="NCBI Taxonomy" id="1274662"/>
    <lineage>
        <taxon>Eukaryota</taxon>
        <taxon>Viridiplantae</taxon>
        <taxon>Chlorophyta</taxon>
        <taxon>core chlorophytes</taxon>
        <taxon>Trebouxiophyceae</taxon>
        <taxon>Trebouxiophyceae incertae sedis</taxon>
        <taxon>Coccomyxaceae</taxon>
        <taxon>Coccomyxa</taxon>
    </lineage>
</organism>
<dbReference type="EMBL" id="CAXHTA020000020">
    <property type="protein sequence ID" value="CAL5229448.1"/>
    <property type="molecule type" value="Genomic_DNA"/>
</dbReference>
<dbReference type="Gene3D" id="2.10.25.10">
    <property type="entry name" value="Laminin"/>
    <property type="match status" value="3"/>
</dbReference>
<feature type="disulfide bond" evidence="1">
    <location>
        <begin position="162"/>
        <end position="179"/>
    </location>
</feature>
<feature type="disulfide bond" evidence="1">
    <location>
        <begin position="110"/>
        <end position="127"/>
    </location>
</feature>
<dbReference type="PANTHER" id="PTHR24033">
    <property type="entry name" value="EGF-LIKE DOMAIN-CONTAINING PROTEIN"/>
    <property type="match status" value="1"/>
</dbReference>
<dbReference type="PROSITE" id="PS50026">
    <property type="entry name" value="EGF_3"/>
    <property type="match status" value="3"/>
</dbReference>
<evidence type="ECO:0000313" key="5">
    <source>
        <dbReference type="Proteomes" id="UP001497392"/>
    </source>
</evidence>
<accession>A0ABP1GGR0</accession>
<keyword evidence="1" id="KW-1015">Disulfide bond</keyword>
<keyword evidence="5" id="KW-1185">Reference proteome</keyword>
<feature type="transmembrane region" description="Helical" evidence="2">
    <location>
        <begin position="225"/>
        <end position="252"/>
    </location>
</feature>
<feature type="domain" description="EGF-like" evidence="3">
    <location>
        <begin position="46"/>
        <end position="84"/>
    </location>
</feature>
<feature type="disulfide bond" evidence="1">
    <location>
        <begin position="158"/>
        <end position="168"/>
    </location>
</feature>